<dbReference type="EC" id="2.3.1.176" evidence="3"/>
<reference evidence="42" key="1">
    <citation type="journal article" date="2023" name="DNA Res.">
        <title>Chromosome-level genome assembly of Phrynocephalus forsythii using third-generation DNA sequencing and Hi-C analysis.</title>
        <authorList>
            <person name="Qi Y."/>
            <person name="Zhao W."/>
            <person name="Zhao Y."/>
            <person name="Niu C."/>
            <person name="Cao S."/>
            <person name="Zhang Y."/>
        </authorList>
    </citation>
    <scope>NUCLEOTIDE SEQUENCE</scope>
    <source>
        <tissue evidence="42">Muscle</tissue>
    </source>
</reference>
<evidence type="ECO:0000256" key="31">
    <source>
        <dbReference type="ARBA" id="ARBA00047485"/>
    </source>
</evidence>
<comment type="catalytic activity">
    <reaction evidence="37">
        <text>dodecanoyl-CoA + acetyl-CoA = 3-oxotetradecanoyl-CoA + CoA</text>
        <dbReference type="Rhea" id="RHEA:31091"/>
        <dbReference type="ChEBI" id="CHEBI:57287"/>
        <dbReference type="ChEBI" id="CHEBI:57288"/>
        <dbReference type="ChEBI" id="CHEBI:57375"/>
        <dbReference type="ChEBI" id="CHEBI:62543"/>
    </reaction>
    <physiologicalReaction direction="right-to-left" evidence="37">
        <dbReference type="Rhea" id="RHEA:31093"/>
    </physiologicalReaction>
</comment>
<dbReference type="InterPro" id="IPR016039">
    <property type="entry name" value="Thiolase-like"/>
</dbReference>
<name>A0A9Q0XYJ0_9SAUR</name>
<evidence type="ECO:0000256" key="40">
    <source>
        <dbReference type="SAM" id="MobiDB-lite"/>
    </source>
</evidence>
<evidence type="ECO:0000256" key="5">
    <source>
        <dbReference type="ARBA" id="ARBA00022448"/>
    </source>
</evidence>
<dbReference type="InterPro" id="IPR000372">
    <property type="entry name" value="LRRNT"/>
</dbReference>
<keyword evidence="6" id="KW-0963">Cytoplasm</keyword>
<proteinExistence type="predicted"/>
<dbReference type="InterPro" id="IPR020613">
    <property type="entry name" value="Thiolase_CS"/>
</dbReference>
<evidence type="ECO:0000256" key="11">
    <source>
        <dbReference type="ARBA" id="ARBA00023055"/>
    </source>
</evidence>
<dbReference type="SMART" id="SM00013">
    <property type="entry name" value="LRRNT"/>
    <property type="match status" value="1"/>
</dbReference>
<dbReference type="GO" id="GO:0006629">
    <property type="term" value="P:lipid metabolic process"/>
    <property type="evidence" value="ECO:0007669"/>
    <property type="project" value="UniProtKB-KW"/>
</dbReference>
<feature type="region of interest" description="Disordered" evidence="40">
    <location>
        <begin position="915"/>
        <end position="938"/>
    </location>
</feature>
<dbReference type="GO" id="GO:0008289">
    <property type="term" value="F:lipid binding"/>
    <property type="evidence" value="ECO:0007669"/>
    <property type="project" value="UniProtKB-KW"/>
</dbReference>
<dbReference type="SUPFAM" id="SSF52047">
    <property type="entry name" value="RNI-like"/>
    <property type="match status" value="1"/>
</dbReference>
<keyword evidence="43" id="KW-1185">Reference proteome</keyword>
<evidence type="ECO:0000313" key="43">
    <source>
        <dbReference type="Proteomes" id="UP001142489"/>
    </source>
</evidence>
<evidence type="ECO:0000256" key="13">
    <source>
        <dbReference type="ARBA" id="ARBA00023121"/>
    </source>
</evidence>
<keyword evidence="12" id="KW-0443">Lipid metabolism</keyword>
<dbReference type="GO" id="GO:0005777">
    <property type="term" value="C:peroxisome"/>
    <property type="evidence" value="ECO:0007669"/>
    <property type="project" value="UniProtKB-SubCell"/>
</dbReference>
<dbReference type="PANTHER" id="PTHR45712">
    <property type="entry name" value="AGAP008170-PA"/>
    <property type="match status" value="1"/>
</dbReference>
<dbReference type="SMART" id="SM00369">
    <property type="entry name" value="LRR_TYP"/>
    <property type="match status" value="14"/>
</dbReference>
<keyword evidence="7" id="KW-0433">Leucine-rich repeat</keyword>
<evidence type="ECO:0000256" key="8">
    <source>
        <dbReference type="ARBA" id="ARBA00022679"/>
    </source>
</evidence>
<comment type="catalytic activity">
    <reaction evidence="35">
        <text>an acyl-CoA + acetyl-CoA = a 3-oxoacyl-CoA + CoA</text>
        <dbReference type="Rhea" id="RHEA:21564"/>
        <dbReference type="ChEBI" id="CHEBI:57287"/>
        <dbReference type="ChEBI" id="CHEBI:57288"/>
        <dbReference type="ChEBI" id="CHEBI:58342"/>
        <dbReference type="ChEBI" id="CHEBI:90726"/>
        <dbReference type="EC" id="2.3.1.16"/>
    </reaction>
    <physiologicalReaction direction="right-to-left" evidence="35">
        <dbReference type="Rhea" id="RHEA:21566"/>
    </physiologicalReaction>
</comment>
<dbReference type="GO" id="GO:0003988">
    <property type="term" value="F:acetyl-CoA C-acyltransferase activity"/>
    <property type="evidence" value="ECO:0007669"/>
    <property type="project" value="UniProtKB-EC"/>
</dbReference>
<keyword evidence="15" id="KW-0325">Glycoprotein</keyword>
<dbReference type="SUPFAM" id="SSF52058">
    <property type="entry name" value="L domain-like"/>
    <property type="match status" value="1"/>
</dbReference>
<comment type="function">
    <text evidence="30">Plays a crucial role in the peroxisomal oxidation of branched-chain fatty acids. Catalyzes the last step of the peroxisomal beta-oxidation of branched chain fatty acids and the side chain of the bile acid intermediates di- and trihydroxycoprostanic acids (DHCA and THCA). Also active with medium and long straight chain 3-oxoacyl-CoAs. Stimulates the microsomal conversion of 7-dehydrocholesterol to cholesterol and transfers phosphatidylcholine and 7-dehydrocholesterol between membrances, in vitro. Isoforms SCP2 and SCPx cooperate in peroxisomal oxidation of certain naturally occurring tetramethyl-branched fatty acyl-CoAs.</text>
</comment>
<dbReference type="SUPFAM" id="SSF55718">
    <property type="entry name" value="SCP-like"/>
    <property type="match status" value="1"/>
</dbReference>
<dbReference type="InterPro" id="IPR020615">
    <property type="entry name" value="Thiolase_acyl_enz_int_AS"/>
</dbReference>
<gene>
    <name evidence="42" type="ORF">JRQ81_014891</name>
</gene>
<evidence type="ECO:0000256" key="14">
    <source>
        <dbReference type="ARBA" id="ARBA00023140"/>
    </source>
</evidence>
<evidence type="ECO:0000256" key="22">
    <source>
        <dbReference type="ARBA" id="ARBA00030531"/>
    </source>
</evidence>
<keyword evidence="14" id="KW-0576">Peroxisome</keyword>
<evidence type="ECO:0000256" key="9">
    <source>
        <dbReference type="ARBA" id="ARBA00022729"/>
    </source>
</evidence>
<evidence type="ECO:0000256" key="7">
    <source>
        <dbReference type="ARBA" id="ARBA00022614"/>
    </source>
</evidence>
<evidence type="ECO:0000256" key="30">
    <source>
        <dbReference type="ARBA" id="ARBA00045994"/>
    </source>
</evidence>
<dbReference type="SMART" id="SM00365">
    <property type="entry name" value="LRR_SD22"/>
    <property type="match status" value="8"/>
</dbReference>
<evidence type="ECO:0000256" key="17">
    <source>
        <dbReference type="ARBA" id="ARBA00024073"/>
    </source>
</evidence>
<keyword evidence="11" id="KW-0445">Lipid transport</keyword>
<dbReference type="Pfam" id="PF02036">
    <property type="entry name" value="SCP2"/>
    <property type="match status" value="1"/>
</dbReference>
<evidence type="ECO:0000256" key="6">
    <source>
        <dbReference type="ARBA" id="ARBA00022490"/>
    </source>
</evidence>
<evidence type="ECO:0000256" key="16">
    <source>
        <dbReference type="ARBA" id="ARBA00024058"/>
    </source>
</evidence>
<dbReference type="Pfam" id="PF13855">
    <property type="entry name" value="LRR_8"/>
    <property type="match status" value="6"/>
</dbReference>
<comment type="function">
    <text evidence="29">Mediates the transfer of all common phospholipids, cholesterol and gangliosides from the endoplasmic reticulum to the plasma membrane. May play a role in regulating steroidogenesis. Stimulates the microsomal conversion of 7-dehydrocholesterol to cholesterol. Also binds fatty acids and fatty acyl Coenzyme A (CoA) such as phytanoyl-CoA. Involved in the regulation phospholipid synthesis in endoplasmic reticulum enhancing the incorporation of exogenous fatty acid into glycerides. Seems to stimulate the rate-limiting step in phosphatidic acid formation mediated by GPAT3. Isoforms SCP2 and SCPx cooperate in peroxisomal oxidation of certain naturally occurring tetramethyl-branched fatty acyl-CoAs.</text>
</comment>
<dbReference type="InterPro" id="IPR003033">
    <property type="entry name" value="SCP2_sterol-bd_dom"/>
</dbReference>
<evidence type="ECO:0000256" key="19">
    <source>
        <dbReference type="ARBA" id="ARBA00024509"/>
    </source>
</evidence>
<comment type="catalytic activity">
    <reaction evidence="32">
        <text>hexanoyl-CoA + acetyl-CoA = 3-oxooctanoyl-CoA + CoA</text>
        <dbReference type="Rhea" id="RHEA:31203"/>
        <dbReference type="ChEBI" id="CHEBI:57287"/>
        <dbReference type="ChEBI" id="CHEBI:57288"/>
        <dbReference type="ChEBI" id="CHEBI:62619"/>
        <dbReference type="ChEBI" id="CHEBI:62620"/>
    </reaction>
    <physiologicalReaction direction="right-to-left" evidence="32">
        <dbReference type="Rhea" id="RHEA:31205"/>
    </physiologicalReaction>
</comment>
<dbReference type="Gene3D" id="3.30.1050.10">
    <property type="entry name" value="SCP2 sterol-binding domain"/>
    <property type="match status" value="1"/>
</dbReference>
<comment type="catalytic activity">
    <reaction evidence="39">
        <text>octanoyl-CoA + acetyl-CoA = 3-oxodecanoyl-CoA + CoA</text>
        <dbReference type="Rhea" id="RHEA:31087"/>
        <dbReference type="ChEBI" id="CHEBI:57287"/>
        <dbReference type="ChEBI" id="CHEBI:57288"/>
        <dbReference type="ChEBI" id="CHEBI:57386"/>
        <dbReference type="ChEBI" id="CHEBI:62548"/>
    </reaction>
    <physiologicalReaction direction="right-to-left" evidence="39">
        <dbReference type="Rhea" id="RHEA:31089"/>
    </physiologicalReaction>
</comment>
<evidence type="ECO:0000256" key="28">
    <source>
        <dbReference type="ARBA" id="ARBA00033178"/>
    </source>
</evidence>
<dbReference type="FunFam" id="3.80.10.10:FF:001164">
    <property type="entry name" value="GH01279p"/>
    <property type="match status" value="1"/>
</dbReference>
<evidence type="ECO:0000256" key="12">
    <source>
        <dbReference type="ARBA" id="ARBA00023098"/>
    </source>
</evidence>
<dbReference type="Gene3D" id="3.40.47.10">
    <property type="match status" value="2"/>
</dbReference>
<dbReference type="SMART" id="SM00364">
    <property type="entry name" value="LRR_BAC"/>
    <property type="match status" value="9"/>
</dbReference>
<evidence type="ECO:0000256" key="15">
    <source>
        <dbReference type="ARBA" id="ARBA00023180"/>
    </source>
</evidence>
<evidence type="ECO:0000256" key="37">
    <source>
        <dbReference type="ARBA" id="ARBA00049270"/>
    </source>
</evidence>
<dbReference type="PROSITE" id="PS51450">
    <property type="entry name" value="LRR"/>
    <property type="match status" value="3"/>
</dbReference>
<dbReference type="EC" id="2.3.1.155" evidence="16"/>
<dbReference type="PROSITE" id="PS00737">
    <property type="entry name" value="THIOLASE_2"/>
    <property type="match status" value="1"/>
</dbReference>
<dbReference type="GO" id="GO:0005615">
    <property type="term" value="C:extracellular space"/>
    <property type="evidence" value="ECO:0007669"/>
    <property type="project" value="TreeGrafter"/>
</dbReference>
<dbReference type="InterPro" id="IPR050333">
    <property type="entry name" value="SLRP"/>
</dbReference>
<evidence type="ECO:0000256" key="39">
    <source>
        <dbReference type="ARBA" id="ARBA00049542"/>
    </source>
</evidence>
<dbReference type="PANTHER" id="PTHR45712:SF20">
    <property type="entry name" value="PODOCAN"/>
    <property type="match status" value="1"/>
</dbReference>
<sequence>MASAAAGKRVFVVGVGMTKFEKPGTRANFDYPDMVKEAGQKALADAGIPYSAVEQACVGYVQGDSTSGQRAIYHSLGLTGIPIINVNNNCSTGSTALFMARQLIQGGKAGELIDRGDNTYGGKWVINPSGGLISKGHPLGATGLAQCAELCWQLRGEAGKRQVPGAKVALQHNLGLGGAVVISLYKMGFPEAARNRQIQAAPTKAAVEGFKSDLVFREIEKRLQEEGEQYVKKIGGIFAFKVKDGPGGKEATWVVDVKNGKGCVDANSDKKADCTITMSDSDLMALMTGQMNPQTHQTKRHKTMCTLLRSADFTIKVDVPKVMKPSFKKRVNIDLQLNDVSLFSLEMHFAFKPLLPVLWLLLLRSSWIQGQKNEDSNEFLENSSELLDEESNFLAAPCPKKCACSPEGIVDCGGLSLKEFPIDILETTNHLSLQNNQIEEIFPEELARLYSLETLNLQNNRLTSKGLPEEVFDQLENLNYLYLANNQLTVAPKFLPRSLISADFAANNLTKIYDLTFGQKPNLRSVYLHNNKLEDAGLPESMFNGSNNVEVLIMSSNFLKYVPKNLPRALYKLHLKNNRLEKIPKGAFSELLGLRELYLQNNKLTNEGMDNETFWKLSSLEYLDLSSNNLSYIPAGLPRNIVLLHLEKNAIKSIGRDVLTQIKNLEYLLLHNNKLKARGIHQQAFQGLKKLHTVHLYNNQLERIPSGLPRRVKTLMILHNQISEIGRNDFATTYFLEELNLSYNKITSSQIHREAFRKLRLLKSLDLSGNNLQTLPYGFPKNLQNLKLKVNEISSIPKGTLSGMSKLQELYLSNNKLRSSSVYSGAWQDLTSLKTLDMAGNQLTSIPSHLPESLEYLYLQNNKITAVPEDAFASTPNIKGIYLRFNKISFNAVKESTFHRLKHLQVLDTEGNFEFSDPLKNGSDEDMEEEEDQEMEEN</sequence>
<evidence type="ECO:0000256" key="10">
    <source>
        <dbReference type="ARBA" id="ARBA00022737"/>
    </source>
</evidence>
<comment type="catalytic activity">
    <reaction evidence="20">
        <text>3-oxo-(9Z-octadecenoyl)-CoA + CoA = (7Z)-hexadecenoyl-CoA + acetyl-CoA</text>
        <dbReference type="Rhea" id="RHEA:47400"/>
        <dbReference type="ChEBI" id="CHEBI:57287"/>
        <dbReference type="ChEBI" id="CHEBI:57288"/>
        <dbReference type="ChEBI" id="CHEBI:87695"/>
        <dbReference type="ChEBI" id="CHEBI:87698"/>
    </reaction>
    <physiologicalReaction direction="left-to-right" evidence="20">
        <dbReference type="Rhea" id="RHEA:47401"/>
    </physiologicalReaction>
</comment>
<keyword evidence="8" id="KW-0808">Transferase</keyword>
<evidence type="ECO:0000256" key="2">
    <source>
        <dbReference type="ARBA" id="ARBA00004496"/>
    </source>
</evidence>
<protein>
    <recommendedName>
        <fullName evidence="4">Sterol carrier protein 2</fullName>
        <ecNumber evidence="16">2.3.1.155</ecNumber>
        <ecNumber evidence="17">2.3.1.16</ecNumber>
        <ecNumber evidence="3">2.3.1.176</ecNumber>
    </recommendedName>
    <alternativeName>
        <fullName evidence="26">Acetyl-CoA C-myristoyltransferase</fullName>
    </alternativeName>
    <alternativeName>
        <fullName evidence="23">Non-specific lipid-transfer protein</fullName>
    </alternativeName>
    <alternativeName>
        <fullName evidence="27">Propanoyl-CoA C-acyltransferase</fullName>
    </alternativeName>
    <alternativeName>
        <fullName evidence="22">SCP-2/3-oxoacyl-CoA thiolase</fullName>
    </alternativeName>
    <alternativeName>
        <fullName evidence="24">SCP-2/thiolase</fullName>
    </alternativeName>
    <alternativeName>
        <fullName evidence="25">SCP-chi</fullName>
    </alternativeName>
    <alternativeName>
        <fullName evidence="28">Sterol carrier protein X</fullName>
    </alternativeName>
</protein>
<dbReference type="Proteomes" id="UP001142489">
    <property type="component" value="Unassembled WGS sequence"/>
</dbReference>
<evidence type="ECO:0000256" key="25">
    <source>
        <dbReference type="ARBA" id="ARBA00031346"/>
    </source>
</evidence>
<evidence type="ECO:0000256" key="20">
    <source>
        <dbReference type="ARBA" id="ARBA00024514"/>
    </source>
</evidence>
<evidence type="ECO:0000256" key="18">
    <source>
        <dbReference type="ARBA" id="ARBA00024471"/>
    </source>
</evidence>
<evidence type="ECO:0000256" key="21">
    <source>
        <dbReference type="ARBA" id="ARBA00029287"/>
    </source>
</evidence>
<evidence type="ECO:0000256" key="35">
    <source>
        <dbReference type="ARBA" id="ARBA00049178"/>
    </source>
</evidence>
<evidence type="ECO:0000256" key="1">
    <source>
        <dbReference type="ARBA" id="ARBA00004275"/>
    </source>
</evidence>
<comment type="catalytic activity">
    <reaction evidence="19">
        <text>choloyl-CoA + propanoyl-CoA = 3alpha,7alpha,12alpha-trihydroxy-24-oxo-5beta-cholestan-26-oyl-CoA + CoA</text>
        <dbReference type="Rhea" id="RHEA:16865"/>
        <dbReference type="ChEBI" id="CHEBI:57287"/>
        <dbReference type="ChEBI" id="CHEBI:57373"/>
        <dbReference type="ChEBI" id="CHEBI:57392"/>
        <dbReference type="ChEBI" id="CHEBI:58507"/>
        <dbReference type="EC" id="2.3.1.176"/>
    </reaction>
    <physiologicalReaction direction="right-to-left" evidence="19">
        <dbReference type="Rhea" id="RHEA:16867"/>
    </physiologicalReaction>
</comment>
<evidence type="ECO:0000259" key="41">
    <source>
        <dbReference type="SMART" id="SM00013"/>
    </source>
</evidence>
<dbReference type="InterPro" id="IPR055140">
    <property type="entry name" value="Thiolase_C_2"/>
</dbReference>
<evidence type="ECO:0000256" key="38">
    <source>
        <dbReference type="ARBA" id="ARBA00049306"/>
    </source>
</evidence>
<dbReference type="AlphaFoldDB" id="A0A9Q0XYJ0"/>
<keyword evidence="9" id="KW-0732">Signal</keyword>
<evidence type="ECO:0000256" key="34">
    <source>
        <dbReference type="ARBA" id="ARBA00048553"/>
    </source>
</evidence>
<dbReference type="Gene3D" id="3.80.10.10">
    <property type="entry name" value="Ribonuclease Inhibitor"/>
    <property type="match status" value="5"/>
</dbReference>
<dbReference type="InterPro" id="IPR001611">
    <property type="entry name" value="Leu-rich_rpt"/>
</dbReference>
<feature type="domain" description="LRRNT" evidence="41">
    <location>
        <begin position="397"/>
        <end position="430"/>
    </location>
</feature>
<accession>A0A9Q0XYJ0</accession>
<evidence type="ECO:0000256" key="3">
    <source>
        <dbReference type="ARBA" id="ARBA00012352"/>
    </source>
</evidence>
<dbReference type="InterPro" id="IPR003591">
    <property type="entry name" value="Leu-rich_rpt_typical-subtyp"/>
</dbReference>
<comment type="subcellular location">
    <subcellularLocation>
        <location evidence="2">Cytoplasm</location>
    </subcellularLocation>
    <subcellularLocation>
        <location evidence="1">Peroxisome</location>
    </subcellularLocation>
</comment>
<comment type="caution">
    <text evidence="42">The sequence shown here is derived from an EMBL/GenBank/DDBJ whole genome shotgun (WGS) entry which is preliminary data.</text>
</comment>
<dbReference type="SUPFAM" id="SSF53901">
    <property type="entry name" value="Thiolase-like"/>
    <property type="match status" value="2"/>
</dbReference>
<evidence type="ECO:0000256" key="24">
    <source>
        <dbReference type="ARBA" id="ARBA00031275"/>
    </source>
</evidence>
<evidence type="ECO:0000256" key="26">
    <source>
        <dbReference type="ARBA" id="ARBA00032093"/>
    </source>
</evidence>
<feature type="compositionally biased region" description="Acidic residues" evidence="40">
    <location>
        <begin position="924"/>
        <end position="938"/>
    </location>
</feature>
<comment type="catalytic activity">
    <reaction evidence="36">
        <text>hexadecanoyl-CoA + acetyl-CoA = 3-oxooctadecanoyl-CoA + CoA</text>
        <dbReference type="Rhea" id="RHEA:35279"/>
        <dbReference type="ChEBI" id="CHEBI:57287"/>
        <dbReference type="ChEBI" id="CHEBI:57288"/>
        <dbReference type="ChEBI" id="CHEBI:57379"/>
        <dbReference type="ChEBI" id="CHEBI:71407"/>
    </reaction>
    <physiologicalReaction direction="right-to-left" evidence="36">
        <dbReference type="Rhea" id="RHEA:35281"/>
    </physiologicalReaction>
</comment>
<comment type="catalytic activity">
    <reaction evidence="18">
        <text>propanoyl-CoA + tetradecanoyl-CoA = 3-oxo-2-methylhexadecanoyl-CoA + CoA</text>
        <dbReference type="Rhea" id="RHEA:46344"/>
        <dbReference type="ChEBI" id="CHEBI:57287"/>
        <dbReference type="ChEBI" id="CHEBI:57385"/>
        <dbReference type="ChEBI" id="CHEBI:57392"/>
        <dbReference type="ChEBI" id="CHEBI:86042"/>
    </reaction>
    <physiologicalReaction direction="right-to-left" evidence="18">
        <dbReference type="Rhea" id="RHEA:46346"/>
    </physiologicalReaction>
</comment>
<dbReference type="OrthoDB" id="10027416at2759"/>
<dbReference type="PROSITE" id="PS00098">
    <property type="entry name" value="THIOLASE_1"/>
    <property type="match status" value="1"/>
</dbReference>
<dbReference type="FunFam" id="3.30.1050.10:FF:000001">
    <property type="entry name" value="Putative Non-specific lipid-transfer protein"/>
    <property type="match status" value="1"/>
</dbReference>
<comment type="catalytic activity">
    <reaction evidence="31">
        <text>tetradecanoyl-CoA + acetyl-CoA = 3-oxohexadecanoyl-CoA + CoA</text>
        <dbReference type="Rhea" id="RHEA:18161"/>
        <dbReference type="ChEBI" id="CHEBI:57287"/>
        <dbReference type="ChEBI" id="CHEBI:57288"/>
        <dbReference type="ChEBI" id="CHEBI:57349"/>
        <dbReference type="ChEBI" id="CHEBI:57385"/>
        <dbReference type="EC" id="2.3.1.155"/>
    </reaction>
    <physiologicalReaction direction="right-to-left" evidence="31">
        <dbReference type="Rhea" id="RHEA:18163"/>
    </physiologicalReaction>
</comment>
<comment type="catalytic activity">
    <reaction evidence="38">
        <text>3-oxohexadecanedioyl-CoA + CoA = tetradecanedioyl-CoA + acetyl-CoA</text>
        <dbReference type="Rhea" id="RHEA:40343"/>
        <dbReference type="ChEBI" id="CHEBI:57287"/>
        <dbReference type="ChEBI" id="CHEBI:57288"/>
        <dbReference type="ChEBI" id="CHEBI:77081"/>
        <dbReference type="ChEBI" id="CHEBI:77084"/>
    </reaction>
    <physiologicalReaction direction="left-to-right" evidence="38">
        <dbReference type="Rhea" id="RHEA:40344"/>
    </physiologicalReaction>
</comment>
<evidence type="ECO:0000256" key="4">
    <source>
        <dbReference type="ARBA" id="ARBA00014545"/>
    </source>
</evidence>
<dbReference type="EMBL" id="JAPFRF010000005">
    <property type="protein sequence ID" value="KAJ7332711.1"/>
    <property type="molecule type" value="Genomic_DNA"/>
</dbReference>
<evidence type="ECO:0000256" key="29">
    <source>
        <dbReference type="ARBA" id="ARBA00045738"/>
    </source>
</evidence>
<dbReference type="EC" id="2.3.1.16" evidence="17"/>
<evidence type="ECO:0000256" key="23">
    <source>
        <dbReference type="ARBA" id="ARBA00030851"/>
    </source>
</evidence>
<evidence type="ECO:0000256" key="36">
    <source>
        <dbReference type="ARBA" id="ARBA00049268"/>
    </source>
</evidence>
<evidence type="ECO:0000256" key="32">
    <source>
        <dbReference type="ARBA" id="ARBA00048001"/>
    </source>
</evidence>
<dbReference type="InterPro" id="IPR032675">
    <property type="entry name" value="LRR_dom_sf"/>
</dbReference>
<comment type="catalytic activity">
    <reaction evidence="34">
        <text>butanoyl-CoA + acetyl-CoA = 3-oxohexanoyl-CoA + CoA</text>
        <dbReference type="Rhea" id="RHEA:31111"/>
        <dbReference type="ChEBI" id="CHEBI:57287"/>
        <dbReference type="ChEBI" id="CHEBI:57288"/>
        <dbReference type="ChEBI" id="CHEBI:57371"/>
        <dbReference type="ChEBI" id="CHEBI:62418"/>
    </reaction>
    <physiologicalReaction direction="right-to-left" evidence="34">
        <dbReference type="Rhea" id="RHEA:31113"/>
    </physiologicalReaction>
</comment>
<comment type="catalytic activity">
    <reaction evidence="21">
        <text>7-dehydrocholesterol(in) = 7-dehydrocholesterol(out)</text>
        <dbReference type="Rhea" id="RHEA:62960"/>
        <dbReference type="ChEBI" id="CHEBI:17759"/>
    </reaction>
</comment>
<dbReference type="InterPro" id="IPR036527">
    <property type="entry name" value="SCP2_sterol-bd_dom_sf"/>
</dbReference>
<comment type="catalytic activity">
    <reaction evidence="33">
        <text>decanoyl-CoA + acetyl-CoA = 3-oxododecanoyl-CoA + CoA</text>
        <dbReference type="Rhea" id="RHEA:31183"/>
        <dbReference type="ChEBI" id="CHEBI:57287"/>
        <dbReference type="ChEBI" id="CHEBI:57288"/>
        <dbReference type="ChEBI" id="CHEBI:61430"/>
        <dbReference type="ChEBI" id="CHEBI:62615"/>
    </reaction>
    <physiologicalReaction direction="right-to-left" evidence="33">
        <dbReference type="Rhea" id="RHEA:31185"/>
    </physiologicalReaction>
</comment>
<dbReference type="GO" id="GO:0050633">
    <property type="term" value="F:acetyl-CoA C-myristoyltransferase activity"/>
    <property type="evidence" value="ECO:0007669"/>
    <property type="project" value="UniProtKB-EC"/>
</dbReference>
<keyword evidence="5" id="KW-0813">Transport</keyword>
<evidence type="ECO:0000313" key="42">
    <source>
        <dbReference type="EMBL" id="KAJ7332711.1"/>
    </source>
</evidence>
<dbReference type="GO" id="GO:0006869">
    <property type="term" value="P:lipid transport"/>
    <property type="evidence" value="ECO:0007669"/>
    <property type="project" value="UniProtKB-KW"/>
</dbReference>
<keyword evidence="13" id="KW-0446">Lipid-binding</keyword>
<organism evidence="42 43">
    <name type="scientific">Phrynocephalus forsythii</name>
    <dbReference type="NCBI Taxonomy" id="171643"/>
    <lineage>
        <taxon>Eukaryota</taxon>
        <taxon>Metazoa</taxon>
        <taxon>Chordata</taxon>
        <taxon>Craniata</taxon>
        <taxon>Vertebrata</taxon>
        <taxon>Euteleostomi</taxon>
        <taxon>Lepidosauria</taxon>
        <taxon>Squamata</taxon>
        <taxon>Bifurcata</taxon>
        <taxon>Unidentata</taxon>
        <taxon>Episquamata</taxon>
        <taxon>Toxicofera</taxon>
        <taxon>Iguania</taxon>
        <taxon>Acrodonta</taxon>
        <taxon>Agamidae</taxon>
        <taxon>Agaminae</taxon>
        <taxon>Phrynocephalus</taxon>
    </lineage>
</organism>
<dbReference type="Pfam" id="PF22691">
    <property type="entry name" value="Thiolase_C_1"/>
    <property type="match status" value="1"/>
</dbReference>
<evidence type="ECO:0000256" key="27">
    <source>
        <dbReference type="ARBA" id="ARBA00032316"/>
    </source>
</evidence>
<keyword evidence="10" id="KW-0677">Repeat</keyword>
<evidence type="ECO:0000256" key="33">
    <source>
        <dbReference type="ARBA" id="ARBA00048004"/>
    </source>
</evidence>